<dbReference type="Proteomes" id="UP000030013">
    <property type="component" value="Unassembled WGS sequence"/>
</dbReference>
<protein>
    <submittedName>
        <fullName evidence="1">Uncharacterized protein</fullName>
    </submittedName>
</protein>
<name>A0A0A0JUW5_9MICO</name>
<gene>
    <name evidence="1" type="ORF">N801_13545</name>
</gene>
<evidence type="ECO:0000313" key="2">
    <source>
        <dbReference type="Proteomes" id="UP000030013"/>
    </source>
</evidence>
<dbReference type="EMBL" id="AVPL01000040">
    <property type="protein sequence ID" value="KGN40479.1"/>
    <property type="molecule type" value="Genomic_DNA"/>
</dbReference>
<proteinExistence type="predicted"/>
<dbReference type="STRING" id="1385519.N801_13545"/>
<organism evidence="1 2">
    <name type="scientific">Knoellia aerolata DSM 18566</name>
    <dbReference type="NCBI Taxonomy" id="1385519"/>
    <lineage>
        <taxon>Bacteria</taxon>
        <taxon>Bacillati</taxon>
        <taxon>Actinomycetota</taxon>
        <taxon>Actinomycetes</taxon>
        <taxon>Micrococcales</taxon>
        <taxon>Intrasporangiaceae</taxon>
        <taxon>Knoellia</taxon>
    </lineage>
</organism>
<dbReference type="RefSeq" id="WP_156996767.1">
    <property type="nucleotide sequence ID" value="NZ_AVPL01000040.1"/>
</dbReference>
<dbReference type="AlphaFoldDB" id="A0A0A0JUW5"/>
<accession>A0A0A0JUW5</accession>
<dbReference type="OrthoDB" id="4843793at2"/>
<evidence type="ECO:0000313" key="1">
    <source>
        <dbReference type="EMBL" id="KGN40479.1"/>
    </source>
</evidence>
<reference evidence="1 2" key="1">
    <citation type="submission" date="2013-08" db="EMBL/GenBank/DDBJ databases">
        <title>The genome sequence of Knoellia aerolata.</title>
        <authorList>
            <person name="Zhu W."/>
            <person name="Wang G."/>
        </authorList>
    </citation>
    <scope>NUCLEOTIDE SEQUENCE [LARGE SCALE GENOMIC DNA]</scope>
    <source>
        <strain evidence="1 2">DSM 18566</strain>
    </source>
</reference>
<comment type="caution">
    <text evidence="1">The sequence shown here is derived from an EMBL/GenBank/DDBJ whole genome shotgun (WGS) entry which is preliminary data.</text>
</comment>
<keyword evidence="2" id="KW-1185">Reference proteome</keyword>
<sequence length="51" mass="5677">MKDKHYVKVTRDQIQSARALITFSGGEDKVDPVIVKIAHARRATQPDRAAS</sequence>